<comment type="caution">
    <text evidence="1">The sequence shown here is derived from an EMBL/GenBank/DDBJ whole genome shotgun (WGS) entry which is preliminary data.</text>
</comment>
<proteinExistence type="predicted"/>
<gene>
    <name evidence="1" type="ORF">EVAR_67073_1</name>
</gene>
<dbReference type="Proteomes" id="UP000299102">
    <property type="component" value="Unassembled WGS sequence"/>
</dbReference>
<reference evidence="1 2" key="1">
    <citation type="journal article" date="2019" name="Commun. Biol.">
        <title>The bagworm genome reveals a unique fibroin gene that provides high tensile strength.</title>
        <authorList>
            <person name="Kono N."/>
            <person name="Nakamura H."/>
            <person name="Ohtoshi R."/>
            <person name="Tomita M."/>
            <person name="Numata K."/>
            <person name="Arakawa K."/>
        </authorList>
    </citation>
    <scope>NUCLEOTIDE SEQUENCE [LARGE SCALE GENOMIC DNA]</scope>
</reference>
<keyword evidence="2" id="KW-1185">Reference proteome</keyword>
<protein>
    <submittedName>
        <fullName evidence="1">Uncharacterized protein</fullName>
    </submittedName>
</protein>
<evidence type="ECO:0000313" key="1">
    <source>
        <dbReference type="EMBL" id="GBO98700.1"/>
    </source>
</evidence>
<evidence type="ECO:0000313" key="2">
    <source>
        <dbReference type="Proteomes" id="UP000299102"/>
    </source>
</evidence>
<organism evidence="1 2">
    <name type="scientific">Eumeta variegata</name>
    <name type="common">Bagworm moth</name>
    <name type="synonym">Eumeta japonica</name>
    <dbReference type="NCBI Taxonomy" id="151549"/>
    <lineage>
        <taxon>Eukaryota</taxon>
        <taxon>Metazoa</taxon>
        <taxon>Ecdysozoa</taxon>
        <taxon>Arthropoda</taxon>
        <taxon>Hexapoda</taxon>
        <taxon>Insecta</taxon>
        <taxon>Pterygota</taxon>
        <taxon>Neoptera</taxon>
        <taxon>Endopterygota</taxon>
        <taxon>Lepidoptera</taxon>
        <taxon>Glossata</taxon>
        <taxon>Ditrysia</taxon>
        <taxon>Tineoidea</taxon>
        <taxon>Psychidae</taxon>
        <taxon>Oiketicinae</taxon>
        <taxon>Eumeta</taxon>
    </lineage>
</organism>
<dbReference type="AlphaFoldDB" id="A0A4C1SC99"/>
<dbReference type="EMBL" id="BGZK01003204">
    <property type="protein sequence ID" value="GBO98700.1"/>
    <property type="molecule type" value="Genomic_DNA"/>
</dbReference>
<sequence length="69" mass="7735">MSIHSGRTDSRVSGELHAARYYMLHVFIAFEDSICGYVGRNPINFFDVLTSYKSMDAGCTHEKSLSRSA</sequence>
<name>A0A4C1SC99_EUMVA</name>
<accession>A0A4C1SC99</accession>